<evidence type="ECO:0000256" key="1">
    <source>
        <dbReference type="ARBA" id="ARBA00000085"/>
    </source>
</evidence>
<keyword evidence="10" id="KW-1133">Transmembrane helix</keyword>
<feature type="domain" description="PAC" evidence="14">
    <location>
        <begin position="388"/>
        <end position="438"/>
    </location>
</feature>
<name>A0A1H4AAP2_9FLAO</name>
<dbReference type="EC" id="2.7.13.3" evidence="2"/>
<dbReference type="SUPFAM" id="SSF55874">
    <property type="entry name" value="ATPase domain of HSP90 chaperone/DNA topoisomerase II/histidine kinase"/>
    <property type="match status" value="1"/>
</dbReference>
<dbReference type="Gene3D" id="3.30.565.10">
    <property type="entry name" value="Histidine kinase-like ATPase, C-terminal domain"/>
    <property type="match status" value="1"/>
</dbReference>
<dbReference type="InterPro" id="IPR011006">
    <property type="entry name" value="CheY-like_superfamily"/>
</dbReference>
<dbReference type="SMART" id="SM00448">
    <property type="entry name" value="REC"/>
    <property type="match status" value="1"/>
</dbReference>
<dbReference type="CDD" id="cd00082">
    <property type="entry name" value="HisKA"/>
    <property type="match status" value="1"/>
</dbReference>
<evidence type="ECO:0000256" key="10">
    <source>
        <dbReference type="SAM" id="Phobius"/>
    </source>
</evidence>
<sequence>MKNYTYSYYTFLLILICSGVSGTIFSQNNSGKVIKVGVYDNPPKIFLNKNGQPDGFFIDIIKEIGERENLKFEYEFNTWDNLYKKLQTGEIDMLPDVVFSAERDSIFTLSKLPVLSSWAELFSRKELNLHSILDLKNLKVGVLKGSIEERYMTDFVSKEFDITYKLYTYDSYKQCVNDLKSSKIDVIIADRFFTFSNLFDKTIKPTGILIRPLGLHFAFTKNKNAAMVELFDRNISELKNDASSKYYKSLFHWLEKDAKLLVPSYIKWFVLVVFIVLILSLVFVLLLRQRVKVRTEELFKAKEKAGENENQLKLIADNLVNGMIYQIVTLDDNRRKFNYVSDGVVKLYGCTAAEVIEDASLIYRRIHPDDIEIMRVAELKAIHNMSNYVVEVRVINPDGSIRWAYSIAKPRIIGGLVCWDGIEFDISERKQLEIDLNIAKEKAEESDRLKSAFLANMSHEIRTPMNGILGFAELLKEPNLKGKKQRKYIKIIEKSGLRMLNIINDIINISKIESGQMEVHLQKSNINEQLEYIYTFFIPEAEKKGVQLSYKHTLPSNEAFITTDREKVFAILTNLVKNAINHTEKGSVEFGYTIKDDFLEFYVKDTGIGVPKDRQEAIFERFIQADIANKMALQGAGLGLSISKAYVEILGGSIRLKSEEGEGTVFYFTLPFIQDLSIEKTISSEIVSPVRTGFSKKLKIVIAEDDAISEKLISKVIKEYGSEIINTRNGLEAVEACRNNPDIDLVFMDIQMPIMDGHEAAREIRKFNKEVIIIAQTAYALVGDMERAIDANCNDYISKPLKVEELKLLIFKYFKD</sequence>
<dbReference type="SUPFAM" id="SSF55785">
    <property type="entry name" value="PYP-like sensor domain (PAS domain)"/>
    <property type="match status" value="1"/>
</dbReference>
<dbReference type="Gene3D" id="1.10.287.130">
    <property type="match status" value="1"/>
</dbReference>
<evidence type="ECO:0000259" key="14">
    <source>
        <dbReference type="PROSITE" id="PS50113"/>
    </source>
</evidence>
<feature type="domain" description="PAS" evidence="13">
    <location>
        <begin position="308"/>
        <end position="385"/>
    </location>
</feature>
<dbReference type="FunFam" id="1.10.287.130:FF:000002">
    <property type="entry name" value="Two-component osmosensing histidine kinase"/>
    <property type="match status" value="1"/>
</dbReference>
<dbReference type="SMART" id="SM00062">
    <property type="entry name" value="PBPb"/>
    <property type="match status" value="1"/>
</dbReference>
<dbReference type="GO" id="GO:0005524">
    <property type="term" value="F:ATP binding"/>
    <property type="evidence" value="ECO:0007669"/>
    <property type="project" value="UniProtKB-KW"/>
</dbReference>
<dbReference type="InterPro" id="IPR000700">
    <property type="entry name" value="PAS-assoc_C"/>
</dbReference>
<dbReference type="CDD" id="cd17546">
    <property type="entry name" value="REC_hyHK_CKI1_RcsC-like"/>
    <property type="match status" value="1"/>
</dbReference>
<dbReference type="OrthoDB" id="9811889at2"/>
<evidence type="ECO:0000259" key="12">
    <source>
        <dbReference type="PROSITE" id="PS50110"/>
    </source>
</evidence>
<protein>
    <recommendedName>
        <fullName evidence="2">histidine kinase</fullName>
        <ecNumber evidence="2">2.7.13.3</ecNumber>
    </recommendedName>
</protein>
<keyword evidence="4" id="KW-0808">Transferase</keyword>
<dbReference type="Pfam" id="PF00512">
    <property type="entry name" value="HisKA"/>
    <property type="match status" value="1"/>
</dbReference>
<feature type="modified residue" description="4-aspartylphosphate" evidence="9">
    <location>
        <position position="749"/>
    </location>
</feature>
<dbReference type="Gene3D" id="3.40.190.10">
    <property type="entry name" value="Periplasmic binding protein-like II"/>
    <property type="match status" value="2"/>
</dbReference>
<dbReference type="Pfam" id="PF00072">
    <property type="entry name" value="Response_reg"/>
    <property type="match status" value="1"/>
</dbReference>
<evidence type="ECO:0000256" key="4">
    <source>
        <dbReference type="ARBA" id="ARBA00022679"/>
    </source>
</evidence>
<dbReference type="GO" id="GO:0000155">
    <property type="term" value="F:phosphorelay sensor kinase activity"/>
    <property type="evidence" value="ECO:0007669"/>
    <property type="project" value="InterPro"/>
</dbReference>
<dbReference type="PRINTS" id="PR00344">
    <property type="entry name" value="BCTRLSENSOR"/>
</dbReference>
<dbReference type="SUPFAM" id="SSF53850">
    <property type="entry name" value="Periplasmic binding protein-like II"/>
    <property type="match status" value="1"/>
</dbReference>
<dbReference type="NCBIfam" id="TIGR00229">
    <property type="entry name" value="sensory_box"/>
    <property type="match status" value="1"/>
</dbReference>
<feature type="domain" description="Histidine kinase" evidence="11">
    <location>
        <begin position="456"/>
        <end position="674"/>
    </location>
</feature>
<keyword evidence="16" id="KW-1185">Reference proteome</keyword>
<keyword evidence="10" id="KW-0812">Transmembrane</keyword>
<evidence type="ECO:0000256" key="5">
    <source>
        <dbReference type="ARBA" id="ARBA00022741"/>
    </source>
</evidence>
<organism evidence="15 16">
    <name type="scientific">Flavobacterium gillisiae</name>
    <dbReference type="NCBI Taxonomy" id="150146"/>
    <lineage>
        <taxon>Bacteria</taxon>
        <taxon>Pseudomonadati</taxon>
        <taxon>Bacteroidota</taxon>
        <taxon>Flavobacteriia</taxon>
        <taxon>Flavobacteriales</taxon>
        <taxon>Flavobacteriaceae</taxon>
        <taxon>Flavobacterium</taxon>
    </lineage>
</organism>
<dbReference type="InterPro" id="IPR003661">
    <property type="entry name" value="HisK_dim/P_dom"/>
</dbReference>
<keyword evidence="3 9" id="KW-0597">Phosphoprotein</keyword>
<dbReference type="SUPFAM" id="SSF47384">
    <property type="entry name" value="Homodimeric domain of signal transducing histidine kinase"/>
    <property type="match status" value="1"/>
</dbReference>
<dbReference type="CDD" id="cd00130">
    <property type="entry name" value="PAS"/>
    <property type="match status" value="1"/>
</dbReference>
<evidence type="ECO:0000313" key="15">
    <source>
        <dbReference type="EMBL" id="SEA32564.1"/>
    </source>
</evidence>
<evidence type="ECO:0000256" key="7">
    <source>
        <dbReference type="ARBA" id="ARBA00022840"/>
    </source>
</evidence>
<keyword evidence="6" id="KW-0418">Kinase</keyword>
<dbReference type="InterPro" id="IPR001789">
    <property type="entry name" value="Sig_transdc_resp-reg_receiver"/>
</dbReference>
<evidence type="ECO:0000256" key="8">
    <source>
        <dbReference type="ARBA" id="ARBA00023012"/>
    </source>
</evidence>
<dbReference type="PROSITE" id="PS50110">
    <property type="entry name" value="RESPONSE_REGULATORY"/>
    <property type="match status" value="1"/>
</dbReference>
<evidence type="ECO:0000259" key="11">
    <source>
        <dbReference type="PROSITE" id="PS50109"/>
    </source>
</evidence>
<keyword evidence="5" id="KW-0547">Nucleotide-binding</keyword>
<dbReference type="RefSeq" id="WP_091086551.1">
    <property type="nucleotide sequence ID" value="NZ_FNRD01000003.1"/>
</dbReference>
<keyword evidence="7" id="KW-0067">ATP-binding</keyword>
<feature type="transmembrane region" description="Helical" evidence="10">
    <location>
        <begin position="6"/>
        <end position="25"/>
    </location>
</feature>
<dbReference type="AlphaFoldDB" id="A0A1H4AAP2"/>
<dbReference type="STRING" id="150146.SAMN05443667_103254"/>
<reference evidence="16" key="1">
    <citation type="submission" date="2016-10" db="EMBL/GenBank/DDBJ databases">
        <authorList>
            <person name="Varghese N."/>
            <person name="Submissions S."/>
        </authorList>
    </citation>
    <scope>NUCLEOTIDE SEQUENCE [LARGE SCALE GENOMIC DNA]</scope>
    <source>
        <strain evidence="16">DSM 22376</strain>
    </source>
</reference>
<evidence type="ECO:0000256" key="2">
    <source>
        <dbReference type="ARBA" id="ARBA00012438"/>
    </source>
</evidence>
<dbReference type="PANTHER" id="PTHR45339">
    <property type="entry name" value="HYBRID SIGNAL TRANSDUCTION HISTIDINE KINASE J"/>
    <property type="match status" value="1"/>
</dbReference>
<dbReference type="PROSITE" id="PS50109">
    <property type="entry name" value="HIS_KIN"/>
    <property type="match status" value="1"/>
</dbReference>
<evidence type="ECO:0000259" key="13">
    <source>
        <dbReference type="PROSITE" id="PS50112"/>
    </source>
</evidence>
<dbReference type="InterPro" id="IPR001610">
    <property type="entry name" value="PAC"/>
</dbReference>
<evidence type="ECO:0000256" key="9">
    <source>
        <dbReference type="PROSITE-ProRule" id="PRU00169"/>
    </source>
</evidence>
<dbReference type="Pfam" id="PF08447">
    <property type="entry name" value="PAS_3"/>
    <property type="match status" value="1"/>
</dbReference>
<dbReference type="SMART" id="SM00086">
    <property type="entry name" value="PAC"/>
    <property type="match status" value="1"/>
</dbReference>
<dbReference type="InterPro" id="IPR003594">
    <property type="entry name" value="HATPase_dom"/>
</dbReference>
<dbReference type="InterPro" id="IPR035965">
    <property type="entry name" value="PAS-like_dom_sf"/>
</dbReference>
<dbReference type="PROSITE" id="PS50112">
    <property type="entry name" value="PAS"/>
    <property type="match status" value="1"/>
</dbReference>
<dbReference type="SUPFAM" id="SSF52172">
    <property type="entry name" value="CheY-like"/>
    <property type="match status" value="1"/>
</dbReference>
<evidence type="ECO:0000256" key="3">
    <source>
        <dbReference type="ARBA" id="ARBA00022553"/>
    </source>
</evidence>
<accession>A0A1H4AAP2</accession>
<gene>
    <name evidence="15" type="ORF">SAMN05443667_103254</name>
</gene>
<dbReference type="Proteomes" id="UP000198951">
    <property type="component" value="Unassembled WGS sequence"/>
</dbReference>
<evidence type="ECO:0000256" key="6">
    <source>
        <dbReference type="ARBA" id="ARBA00022777"/>
    </source>
</evidence>
<dbReference type="InterPro" id="IPR000014">
    <property type="entry name" value="PAS"/>
</dbReference>
<proteinExistence type="predicted"/>
<feature type="domain" description="Response regulatory" evidence="12">
    <location>
        <begin position="699"/>
        <end position="814"/>
    </location>
</feature>
<dbReference type="InterPro" id="IPR036890">
    <property type="entry name" value="HATPase_C_sf"/>
</dbReference>
<feature type="transmembrane region" description="Helical" evidence="10">
    <location>
        <begin position="265"/>
        <end position="287"/>
    </location>
</feature>
<dbReference type="InterPro" id="IPR013655">
    <property type="entry name" value="PAS_fold_3"/>
</dbReference>
<dbReference type="SMART" id="SM00388">
    <property type="entry name" value="HisKA"/>
    <property type="match status" value="1"/>
</dbReference>
<dbReference type="PROSITE" id="PS50113">
    <property type="entry name" value="PAC"/>
    <property type="match status" value="1"/>
</dbReference>
<dbReference type="Pfam" id="PF02518">
    <property type="entry name" value="HATPase_c"/>
    <property type="match status" value="1"/>
</dbReference>
<keyword evidence="10" id="KW-0472">Membrane</keyword>
<dbReference type="InterPro" id="IPR036097">
    <property type="entry name" value="HisK_dim/P_sf"/>
</dbReference>
<dbReference type="FunFam" id="3.30.565.10:FF:000006">
    <property type="entry name" value="Sensor histidine kinase WalK"/>
    <property type="match status" value="1"/>
</dbReference>
<dbReference type="EMBL" id="FNRD01000003">
    <property type="protein sequence ID" value="SEA32564.1"/>
    <property type="molecule type" value="Genomic_DNA"/>
</dbReference>
<dbReference type="Gene3D" id="3.40.50.2300">
    <property type="match status" value="1"/>
</dbReference>
<comment type="catalytic activity">
    <reaction evidence="1">
        <text>ATP + protein L-histidine = ADP + protein N-phospho-L-histidine.</text>
        <dbReference type="EC" id="2.7.13.3"/>
    </reaction>
</comment>
<evidence type="ECO:0000313" key="16">
    <source>
        <dbReference type="Proteomes" id="UP000198951"/>
    </source>
</evidence>
<dbReference type="Gene3D" id="3.30.450.20">
    <property type="entry name" value="PAS domain"/>
    <property type="match status" value="1"/>
</dbReference>
<dbReference type="InterPro" id="IPR005467">
    <property type="entry name" value="His_kinase_dom"/>
</dbReference>
<dbReference type="Pfam" id="PF00497">
    <property type="entry name" value="SBP_bac_3"/>
    <property type="match status" value="1"/>
</dbReference>
<dbReference type="InterPro" id="IPR004358">
    <property type="entry name" value="Sig_transdc_His_kin-like_C"/>
</dbReference>
<keyword evidence="8" id="KW-0902">Two-component regulatory system</keyword>
<dbReference type="SMART" id="SM00387">
    <property type="entry name" value="HATPase_c"/>
    <property type="match status" value="1"/>
</dbReference>
<dbReference type="InterPro" id="IPR001638">
    <property type="entry name" value="Solute-binding_3/MltF_N"/>
</dbReference>
<dbReference type="PANTHER" id="PTHR45339:SF1">
    <property type="entry name" value="HYBRID SIGNAL TRANSDUCTION HISTIDINE KINASE J"/>
    <property type="match status" value="1"/>
</dbReference>